<keyword evidence="3" id="KW-1185">Reference proteome</keyword>
<evidence type="ECO:0000256" key="1">
    <source>
        <dbReference type="SAM" id="MobiDB-lite"/>
    </source>
</evidence>
<protein>
    <submittedName>
        <fullName evidence="2">5732_t:CDS:1</fullName>
    </submittedName>
</protein>
<feature type="non-terminal residue" evidence="2">
    <location>
        <position position="64"/>
    </location>
</feature>
<reference evidence="2" key="1">
    <citation type="submission" date="2021-06" db="EMBL/GenBank/DDBJ databases">
        <authorList>
            <person name="Kallberg Y."/>
            <person name="Tangrot J."/>
            <person name="Rosling A."/>
        </authorList>
    </citation>
    <scope>NUCLEOTIDE SEQUENCE</scope>
    <source>
        <strain evidence="2">UK204</strain>
    </source>
</reference>
<evidence type="ECO:0000313" key="2">
    <source>
        <dbReference type="EMBL" id="CAG8596030.1"/>
    </source>
</evidence>
<comment type="caution">
    <text evidence="2">The sequence shown here is derived from an EMBL/GenBank/DDBJ whole genome shotgun (WGS) entry which is preliminary data.</text>
</comment>
<accession>A0A9N9GEB6</accession>
<dbReference type="EMBL" id="CAJVPQ010002409">
    <property type="protein sequence ID" value="CAG8596030.1"/>
    <property type="molecule type" value="Genomic_DNA"/>
</dbReference>
<dbReference type="AlphaFoldDB" id="A0A9N9GEB6"/>
<dbReference type="Proteomes" id="UP000789570">
    <property type="component" value="Unassembled WGS sequence"/>
</dbReference>
<sequence length="64" mass="7569">MNNEPIDHCQTSKMIMSSPRQFSTRRPFKDYYNLDTEKDNYTELYSANSNDQIRSHGVSNQVQH</sequence>
<feature type="region of interest" description="Disordered" evidence="1">
    <location>
        <begin position="1"/>
        <end position="22"/>
    </location>
</feature>
<evidence type="ECO:0000313" key="3">
    <source>
        <dbReference type="Proteomes" id="UP000789570"/>
    </source>
</evidence>
<name>A0A9N9GEB6_9GLOM</name>
<proteinExistence type="predicted"/>
<gene>
    <name evidence="2" type="ORF">FCALED_LOCUS8346</name>
</gene>
<organism evidence="2 3">
    <name type="scientific">Funneliformis caledonium</name>
    <dbReference type="NCBI Taxonomy" id="1117310"/>
    <lineage>
        <taxon>Eukaryota</taxon>
        <taxon>Fungi</taxon>
        <taxon>Fungi incertae sedis</taxon>
        <taxon>Mucoromycota</taxon>
        <taxon>Glomeromycotina</taxon>
        <taxon>Glomeromycetes</taxon>
        <taxon>Glomerales</taxon>
        <taxon>Glomeraceae</taxon>
        <taxon>Funneliformis</taxon>
    </lineage>
</organism>